<evidence type="ECO:0000256" key="2">
    <source>
        <dbReference type="SAM" id="Phobius"/>
    </source>
</evidence>
<feature type="domain" description="Oxidoreductase molybdopterin-binding" evidence="3">
    <location>
        <begin position="252"/>
        <end position="401"/>
    </location>
</feature>
<feature type="transmembrane region" description="Helical" evidence="2">
    <location>
        <begin position="70"/>
        <end position="90"/>
    </location>
</feature>
<dbReference type="Pfam" id="PF00174">
    <property type="entry name" value="Oxidored_molyb"/>
    <property type="match status" value="1"/>
</dbReference>
<dbReference type="SUPFAM" id="SSF56524">
    <property type="entry name" value="Oxidoreductase molybdopterin-binding domain"/>
    <property type="match status" value="1"/>
</dbReference>
<proteinExistence type="predicted"/>
<feature type="region of interest" description="Disordered" evidence="1">
    <location>
        <begin position="149"/>
        <end position="172"/>
    </location>
</feature>
<dbReference type="InterPro" id="IPR000572">
    <property type="entry name" value="OxRdtase_Mopterin-bd_dom"/>
</dbReference>
<gene>
    <name evidence="4" type="ORF">GCM10025782_19870</name>
</gene>
<evidence type="ECO:0000259" key="3">
    <source>
        <dbReference type="Pfam" id="PF00174"/>
    </source>
</evidence>
<dbReference type="RefSeq" id="WP_345502924.1">
    <property type="nucleotide sequence ID" value="NZ_BAABLO010000005.1"/>
</dbReference>
<dbReference type="Gene3D" id="2.60.40.650">
    <property type="match status" value="1"/>
</dbReference>
<keyword evidence="2" id="KW-1133">Transmembrane helix</keyword>
<feature type="transmembrane region" description="Helical" evidence="2">
    <location>
        <begin position="127"/>
        <end position="145"/>
    </location>
</feature>
<dbReference type="PANTHER" id="PTHR19372:SF7">
    <property type="entry name" value="SULFITE OXIDASE, MITOCHONDRIAL"/>
    <property type="match status" value="1"/>
</dbReference>
<protein>
    <submittedName>
        <fullName evidence="4">Sulfite oxidase</fullName>
    </submittedName>
</protein>
<feature type="transmembrane region" description="Helical" evidence="2">
    <location>
        <begin position="12"/>
        <end position="34"/>
    </location>
</feature>
<sequence>MQPTTKTQRLGYAVCGLLAALTGMAVGHLVAAFVDPASSPVLAVGSTVIDATPTPVKEWAVRSFGTADKAVLLSSVAVVTALAAMAIGLVARRRQGLAGVLVVALAALAGLAAILRPTASPADVIPAFAAAVVGIGVLNGLLRLLPGHPPATTSTHDHESPLDHSAQADGVPSTTGRRTFLVGAAGATVGAAAVGALGQRLAAAPTLPASVSLPAPASAAPALPTGLDGKVKGITKFVTDPKDFYRVDTALVIPRVDVASWKLEIGGEVERPFSLTFDELVKMPMVERDITLNCVSNEVGGPYISSTRWQGVLVRDLLKRAGVKQGVDQIFSESTDGMTISTPIEALTDDRDAMVAVAMGGQPLPARHGFPARLVTPGLYGFVGATKWLTKLTATTYAKDKAYWTQRDWATDGRVKTQARIDTPRGLATYAPGTIVVGGVAWAQGRGIEEVEVQVDKGPWQKATLGPDGGTDYWRQWYWAWDAKSGRHDITVRATDGTGTVQTAERADPFPGGASGYHSIVVIVS</sequence>
<feature type="transmembrane region" description="Helical" evidence="2">
    <location>
        <begin position="97"/>
        <end position="115"/>
    </location>
</feature>
<reference evidence="5" key="1">
    <citation type="journal article" date="2019" name="Int. J. Syst. Evol. Microbiol.">
        <title>The Global Catalogue of Microorganisms (GCM) 10K type strain sequencing project: providing services to taxonomists for standard genome sequencing and annotation.</title>
        <authorList>
            <consortium name="The Broad Institute Genomics Platform"/>
            <consortium name="The Broad Institute Genome Sequencing Center for Infectious Disease"/>
            <person name="Wu L."/>
            <person name="Ma J."/>
        </authorList>
    </citation>
    <scope>NUCLEOTIDE SEQUENCE [LARGE SCALE GENOMIC DNA]</scope>
    <source>
        <strain evidence="5">JCM 18961</strain>
    </source>
</reference>
<name>A0ABP8Y6E8_9MICO</name>
<dbReference type="InterPro" id="IPR036374">
    <property type="entry name" value="OxRdtase_Mopterin-bd_sf"/>
</dbReference>
<dbReference type="PANTHER" id="PTHR19372">
    <property type="entry name" value="SULFITE REDUCTASE"/>
    <property type="match status" value="1"/>
</dbReference>
<dbReference type="InterPro" id="IPR014756">
    <property type="entry name" value="Ig_E-set"/>
</dbReference>
<dbReference type="EMBL" id="BAABLO010000005">
    <property type="protein sequence ID" value="GAA4722024.1"/>
    <property type="molecule type" value="Genomic_DNA"/>
</dbReference>
<evidence type="ECO:0000256" key="1">
    <source>
        <dbReference type="SAM" id="MobiDB-lite"/>
    </source>
</evidence>
<organism evidence="4 5">
    <name type="scientific">Pedococcus ginsenosidimutans</name>
    <dbReference type="NCBI Taxonomy" id="490570"/>
    <lineage>
        <taxon>Bacteria</taxon>
        <taxon>Bacillati</taxon>
        <taxon>Actinomycetota</taxon>
        <taxon>Actinomycetes</taxon>
        <taxon>Micrococcales</taxon>
        <taxon>Intrasporangiaceae</taxon>
        <taxon>Pedococcus</taxon>
    </lineage>
</organism>
<keyword evidence="5" id="KW-1185">Reference proteome</keyword>
<dbReference type="Gene3D" id="3.90.420.10">
    <property type="entry name" value="Oxidoreductase, molybdopterin-binding domain"/>
    <property type="match status" value="1"/>
</dbReference>
<comment type="caution">
    <text evidence="4">The sequence shown here is derived from an EMBL/GenBank/DDBJ whole genome shotgun (WGS) entry which is preliminary data.</text>
</comment>
<dbReference type="SUPFAM" id="SSF81296">
    <property type="entry name" value="E set domains"/>
    <property type="match status" value="1"/>
</dbReference>
<keyword evidence="2" id="KW-0812">Transmembrane</keyword>
<accession>A0ABP8Y6E8</accession>
<evidence type="ECO:0000313" key="5">
    <source>
        <dbReference type="Proteomes" id="UP001500556"/>
    </source>
</evidence>
<keyword evidence="2" id="KW-0472">Membrane</keyword>
<evidence type="ECO:0000313" key="4">
    <source>
        <dbReference type="EMBL" id="GAA4722024.1"/>
    </source>
</evidence>
<dbReference type="Proteomes" id="UP001500556">
    <property type="component" value="Unassembled WGS sequence"/>
</dbReference>